<dbReference type="SMART" id="SM00893">
    <property type="entry name" value="ETF"/>
    <property type="match status" value="1"/>
</dbReference>
<dbReference type="PIRSF" id="PIRSF000089">
    <property type="entry name" value="Electra_flavoP_a"/>
    <property type="match status" value="1"/>
</dbReference>
<dbReference type="KEGG" id="sap:Sulac_1396"/>
<dbReference type="Gene3D" id="3.40.50.620">
    <property type="entry name" value="HUPs"/>
    <property type="match status" value="1"/>
</dbReference>
<dbReference type="GO" id="GO:0050660">
    <property type="term" value="F:flavin adenine dinucleotide binding"/>
    <property type="evidence" value="ECO:0007669"/>
    <property type="project" value="InterPro"/>
</dbReference>
<dbReference type="PANTHER" id="PTHR43153:SF1">
    <property type="entry name" value="ELECTRON TRANSFER FLAVOPROTEIN SUBUNIT ALPHA, MITOCHONDRIAL"/>
    <property type="match status" value="1"/>
</dbReference>
<reference evidence="4 5" key="2">
    <citation type="journal article" date="2012" name="Stand. Genomic Sci.">
        <title>Complete genome sequence of the moderately thermophilic mineral-sulfide-oxidizing firmicute Sulfobacillus acidophilus type strain (NAL(T)).</title>
        <authorList>
            <person name="Anderson I."/>
            <person name="Chertkov O."/>
            <person name="Chen A."/>
            <person name="Saunders E."/>
            <person name="Lapidus A."/>
            <person name="Nolan M."/>
            <person name="Lucas S."/>
            <person name="Hammon N."/>
            <person name="Deshpande S."/>
            <person name="Cheng J.F."/>
            <person name="Han C."/>
            <person name="Tapia R."/>
            <person name="Goodwin L.A."/>
            <person name="Pitluck S."/>
            <person name="Liolios K."/>
            <person name="Pagani I."/>
            <person name="Ivanova N."/>
            <person name="Mikhailova N."/>
            <person name="Pati A."/>
            <person name="Palaniappan K."/>
            <person name="Land M."/>
            <person name="Pan C."/>
            <person name="Rohde M."/>
            <person name="Pukall R."/>
            <person name="Goker M."/>
            <person name="Detter J.C."/>
            <person name="Woyke T."/>
            <person name="Bristow J."/>
            <person name="Eisen J.A."/>
            <person name="Markowitz V."/>
            <person name="Hugenholtz P."/>
            <person name="Kyrpides N.C."/>
            <person name="Klenk H.P."/>
            <person name="Mavromatis K."/>
        </authorList>
    </citation>
    <scope>NUCLEOTIDE SEQUENCE [LARGE SCALE GENOMIC DNA]</scope>
    <source>
        <strain evidence="5">ATCC 700253 / DSM 10332 / NAL</strain>
    </source>
</reference>
<sequence length="318" mass="32987">MGPIVVVGELDGNRLQDATKELLTKARELADGQVPVVVVGFGAGAQEALAHADADEAIAVTGSAVESYNPRVYEMVMHRIIADKTPSAVLLSNSTLGMDLGASLAALTGQPMVAYATGITHEDGHWVVQSQVYGGKLVAEVEAPDSGAVVTVVPGSWKSDEKTGSPTVTVMEAGTASGVQVVRVIEAESGGDVDITRADILVSVGRGLQDPDNLELADELAAAIGGVVSCSRPVVDAGWLPRSRQVGKSGQTVKPKLYLAFGISGAPEHLQGMKDSELIIALNSDPNAPIFEVAHYGATVDILEFMPALTERLRGEAG</sequence>
<keyword evidence="5" id="KW-1185">Reference proteome</keyword>
<dbReference type="InterPro" id="IPR014731">
    <property type="entry name" value="ETF_asu_C"/>
</dbReference>
<feature type="binding site" evidence="2">
    <location>
        <begin position="231"/>
        <end position="232"/>
    </location>
    <ligand>
        <name>FAD</name>
        <dbReference type="ChEBI" id="CHEBI:57692"/>
    </ligand>
</feature>
<accession>G8TWJ5</accession>
<feature type="binding site" evidence="2">
    <location>
        <position position="206"/>
    </location>
    <ligand>
        <name>FAD</name>
        <dbReference type="ChEBI" id="CHEBI:57692"/>
    </ligand>
</feature>
<dbReference type="InterPro" id="IPR014729">
    <property type="entry name" value="Rossmann-like_a/b/a_fold"/>
</dbReference>
<dbReference type="InterPro" id="IPR001308">
    <property type="entry name" value="ETF_a/FixB"/>
</dbReference>
<feature type="binding site" evidence="2">
    <location>
        <begin position="262"/>
        <end position="269"/>
    </location>
    <ligand>
        <name>FAD</name>
        <dbReference type="ChEBI" id="CHEBI:57692"/>
    </ligand>
</feature>
<protein>
    <submittedName>
        <fullName evidence="4">Electron transfer flavoprotein alpha subunit apoprotein</fullName>
    </submittedName>
</protein>
<dbReference type="STRING" id="679936.Sulac_1396"/>
<keyword evidence="2" id="KW-0274">FAD</keyword>
<dbReference type="AlphaFoldDB" id="G8TWJ5"/>
<dbReference type="GO" id="GO:0009055">
    <property type="term" value="F:electron transfer activity"/>
    <property type="evidence" value="ECO:0007669"/>
    <property type="project" value="InterPro"/>
</dbReference>
<dbReference type="GO" id="GO:0033539">
    <property type="term" value="P:fatty acid beta-oxidation using acyl-CoA dehydrogenase"/>
    <property type="evidence" value="ECO:0007669"/>
    <property type="project" value="TreeGrafter"/>
</dbReference>
<dbReference type="Pfam" id="PF01012">
    <property type="entry name" value="ETF"/>
    <property type="match status" value="1"/>
</dbReference>
<reference evidence="5" key="1">
    <citation type="submission" date="2011-12" db="EMBL/GenBank/DDBJ databases">
        <title>The complete genome of chromosome of Sulfobacillus acidophilus DSM 10332.</title>
        <authorList>
            <person name="Lucas S."/>
            <person name="Han J."/>
            <person name="Lapidus A."/>
            <person name="Bruce D."/>
            <person name="Goodwin L."/>
            <person name="Pitluck S."/>
            <person name="Peters L."/>
            <person name="Kyrpides N."/>
            <person name="Mavromatis K."/>
            <person name="Ivanova N."/>
            <person name="Mikhailova N."/>
            <person name="Chertkov O."/>
            <person name="Saunders E."/>
            <person name="Detter J.C."/>
            <person name="Tapia R."/>
            <person name="Han C."/>
            <person name="Land M."/>
            <person name="Hauser L."/>
            <person name="Markowitz V."/>
            <person name="Cheng J.-F."/>
            <person name="Hugenholtz P."/>
            <person name="Woyke T."/>
            <person name="Wu D."/>
            <person name="Pukall R."/>
            <person name="Gehrich-Schroeter G."/>
            <person name="Schneider S."/>
            <person name="Klenk H.-P."/>
            <person name="Eisen J.A."/>
        </authorList>
    </citation>
    <scope>NUCLEOTIDE SEQUENCE [LARGE SCALE GENOMIC DNA]</scope>
    <source>
        <strain evidence="5">ATCC 700253 / DSM 10332 / NAL</strain>
    </source>
</reference>
<feature type="binding site" evidence="2">
    <location>
        <begin position="301"/>
        <end position="302"/>
    </location>
    <ligand>
        <name>FAD</name>
        <dbReference type="ChEBI" id="CHEBI:57692"/>
    </ligand>
</feature>
<gene>
    <name evidence="4" type="ordered locus">Sulac_1396</name>
</gene>
<dbReference type="Proteomes" id="UP000005439">
    <property type="component" value="Chromosome"/>
</dbReference>
<dbReference type="Gene3D" id="3.40.50.1220">
    <property type="entry name" value="TPP-binding domain"/>
    <property type="match status" value="1"/>
</dbReference>
<evidence type="ECO:0000313" key="5">
    <source>
        <dbReference type="Proteomes" id="UP000005439"/>
    </source>
</evidence>
<dbReference type="SUPFAM" id="SSF52402">
    <property type="entry name" value="Adenine nucleotide alpha hydrolases-like"/>
    <property type="match status" value="1"/>
</dbReference>
<proteinExistence type="inferred from homology"/>
<comment type="similarity">
    <text evidence="1">Belongs to the ETF alpha-subunit/FixB family.</text>
</comment>
<dbReference type="PANTHER" id="PTHR43153">
    <property type="entry name" value="ELECTRON TRANSFER FLAVOPROTEIN ALPHA"/>
    <property type="match status" value="1"/>
</dbReference>
<dbReference type="InterPro" id="IPR029035">
    <property type="entry name" value="DHS-like_NAD/FAD-binding_dom"/>
</dbReference>
<dbReference type="HOGENOM" id="CLU_034178_0_1_9"/>
<organism evidence="4 5">
    <name type="scientific">Sulfobacillus acidophilus (strain ATCC 700253 / DSM 10332 / NAL)</name>
    <dbReference type="NCBI Taxonomy" id="679936"/>
    <lineage>
        <taxon>Bacteria</taxon>
        <taxon>Bacillati</taxon>
        <taxon>Bacillota</taxon>
        <taxon>Clostridia</taxon>
        <taxon>Eubacteriales</taxon>
        <taxon>Clostridiales Family XVII. Incertae Sedis</taxon>
        <taxon>Sulfobacillus</taxon>
    </lineage>
</organism>
<evidence type="ECO:0000259" key="3">
    <source>
        <dbReference type="SMART" id="SM00893"/>
    </source>
</evidence>
<evidence type="ECO:0000313" key="4">
    <source>
        <dbReference type="EMBL" id="AEW04893.1"/>
    </source>
</evidence>
<evidence type="ECO:0000256" key="1">
    <source>
        <dbReference type="ARBA" id="ARBA00005817"/>
    </source>
</evidence>
<feature type="binding site" evidence="2">
    <location>
        <begin position="245"/>
        <end position="249"/>
    </location>
    <ligand>
        <name>FAD</name>
        <dbReference type="ChEBI" id="CHEBI:57692"/>
    </ligand>
</feature>
<dbReference type="InterPro" id="IPR014730">
    <property type="entry name" value="ETF_a/b_N"/>
</dbReference>
<dbReference type="Pfam" id="PF00766">
    <property type="entry name" value="ETF_alpha"/>
    <property type="match status" value="1"/>
</dbReference>
<dbReference type="SUPFAM" id="SSF52467">
    <property type="entry name" value="DHS-like NAD/FAD-binding domain"/>
    <property type="match status" value="1"/>
</dbReference>
<dbReference type="PATRIC" id="fig|679936.5.peg.1462"/>
<feature type="domain" description="Electron transfer flavoprotein alpha/beta-subunit N-terminal" evidence="3">
    <location>
        <begin position="4"/>
        <end position="193"/>
    </location>
</feature>
<feature type="binding site" evidence="2">
    <location>
        <position position="283"/>
    </location>
    <ligand>
        <name>FAD</name>
        <dbReference type="ChEBI" id="CHEBI:57692"/>
    </ligand>
</feature>
<keyword evidence="2" id="KW-0285">Flavoprotein</keyword>
<evidence type="ECO:0000256" key="2">
    <source>
        <dbReference type="PIRSR" id="PIRSR000089-1"/>
    </source>
</evidence>
<dbReference type="EMBL" id="CP003179">
    <property type="protein sequence ID" value="AEW04893.1"/>
    <property type="molecule type" value="Genomic_DNA"/>
</dbReference>
<name>G8TWJ5_SULAD</name>
<comment type="cofactor">
    <cofactor evidence="2">
        <name>FAD</name>
        <dbReference type="ChEBI" id="CHEBI:57692"/>
    </cofactor>
    <text evidence="2">Binds 1 FAD per dimer.</text>
</comment>